<dbReference type="EMBL" id="JAPUFD010000007">
    <property type="protein sequence ID" value="MDI1488136.1"/>
    <property type="molecule type" value="Genomic_DNA"/>
</dbReference>
<accession>A0AA43QKF0</accession>
<proteinExistence type="inferred from homology"/>
<dbReference type="Proteomes" id="UP001161017">
    <property type="component" value="Unassembled WGS sequence"/>
</dbReference>
<evidence type="ECO:0000313" key="5">
    <source>
        <dbReference type="Proteomes" id="UP001161017"/>
    </source>
</evidence>
<dbReference type="Pfam" id="PF00857">
    <property type="entry name" value="Isochorismatase"/>
    <property type="match status" value="1"/>
</dbReference>
<comment type="caution">
    <text evidence="4">The sequence shown here is derived from an EMBL/GenBank/DDBJ whole genome shotgun (WGS) entry which is preliminary data.</text>
</comment>
<evidence type="ECO:0000313" key="4">
    <source>
        <dbReference type="EMBL" id="MDI1488136.1"/>
    </source>
</evidence>
<protein>
    <recommendedName>
        <fullName evidence="3">Isochorismatase-like domain-containing protein</fullName>
    </recommendedName>
</protein>
<keyword evidence="2" id="KW-0378">Hydrolase</keyword>
<reference evidence="4" key="1">
    <citation type="journal article" date="2023" name="Genome Biol. Evol.">
        <title>First Whole Genome Sequence and Flow Cytometry Genome Size Data for the Lichen-Forming Fungus Ramalina farinacea (Ascomycota).</title>
        <authorList>
            <person name="Llewellyn T."/>
            <person name="Mian S."/>
            <person name="Hill R."/>
            <person name="Leitch I.J."/>
            <person name="Gaya E."/>
        </authorList>
    </citation>
    <scope>NUCLEOTIDE SEQUENCE</scope>
    <source>
        <strain evidence="4">LIQ254RAFAR</strain>
    </source>
</reference>
<dbReference type="InterPro" id="IPR050272">
    <property type="entry name" value="Isochorismatase-like_hydrls"/>
</dbReference>
<dbReference type="InterPro" id="IPR036380">
    <property type="entry name" value="Isochorismatase-like_sf"/>
</dbReference>
<name>A0AA43QKF0_9LECA</name>
<dbReference type="Gene3D" id="3.40.50.850">
    <property type="entry name" value="Isochorismatase-like"/>
    <property type="match status" value="1"/>
</dbReference>
<evidence type="ECO:0000256" key="2">
    <source>
        <dbReference type="ARBA" id="ARBA00022801"/>
    </source>
</evidence>
<keyword evidence="5" id="KW-1185">Reference proteome</keyword>
<dbReference type="InterPro" id="IPR000868">
    <property type="entry name" value="Isochorismatase-like_dom"/>
</dbReference>
<evidence type="ECO:0000259" key="3">
    <source>
        <dbReference type="Pfam" id="PF00857"/>
    </source>
</evidence>
<dbReference type="PANTHER" id="PTHR43540">
    <property type="entry name" value="PEROXYUREIDOACRYLATE/UREIDOACRYLATE AMIDOHYDROLASE-RELATED"/>
    <property type="match status" value="1"/>
</dbReference>
<organism evidence="4 5">
    <name type="scientific">Ramalina farinacea</name>
    <dbReference type="NCBI Taxonomy" id="258253"/>
    <lineage>
        <taxon>Eukaryota</taxon>
        <taxon>Fungi</taxon>
        <taxon>Dikarya</taxon>
        <taxon>Ascomycota</taxon>
        <taxon>Pezizomycotina</taxon>
        <taxon>Lecanoromycetes</taxon>
        <taxon>OSLEUM clade</taxon>
        <taxon>Lecanoromycetidae</taxon>
        <taxon>Lecanorales</taxon>
        <taxon>Lecanorineae</taxon>
        <taxon>Ramalinaceae</taxon>
        <taxon>Ramalina</taxon>
    </lineage>
</organism>
<evidence type="ECO:0000256" key="1">
    <source>
        <dbReference type="ARBA" id="ARBA00006336"/>
    </source>
</evidence>
<dbReference type="GO" id="GO:0016787">
    <property type="term" value="F:hydrolase activity"/>
    <property type="evidence" value="ECO:0007669"/>
    <property type="project" value="UniProtKB-KW"/>
</dbReference>
<dbReference type="CDD" id="cd00431">
    <property type="entry name" value="cysteine_hydrolases"/>
    <property type="match status" value="1"/>
</dbReference>
<comment type="similarity">
    <text evidence="1">Belongs to the isochorismatase family.</text>
</comment>
<feature type="domain" description="Isochorismatase-like" evidence="3">
    <location>
        <begin position="3"/>
        <end position="167"/>
    </location>
</feature>
<dbReference type="AlphaFoldDB" id="A0AA43QKF0"/>
<sequence length="187" mass="20572">MKTALLVIDMQRTFLPTGARTALPNILRLISHFRSSASSAPIIFTQHGHPPSELHPTSSNQLVRKWGPSGAIAKGSPGAELIDEIAQEVRSKEEVLDTKTAYDAFVKTDLGERLRREGVERVVCCGVLTDACCDATSKSAFNRGFETWLVGDACGTGDPEVHERTLEVWGVMYQYLKNTGEVIKELR</sequence>
<dbReference type="SUPFAM" id="SSF52499">
    <property type="entry name" value="Isochorismatase-like hydrolases"/>
    <property type="match status" value="1"/>
</dbReference>
<gene>
    <name evidence="4" type="ORF">OHK93_007410</name>
</gene>